<dbReference type="Gene3D" id="3.40.30.10">
    <property type="entry name" value="Glutaredoxin"/>
    <property type="match status" value="2"/>
</dbReference>
<keyword evidence="9" id="KW-1185">Reference proteome</keyword>
<dbReference type="CDD" id="cd02966">
    <property type="entry name" value="TlpA_like_family"/>
    <property type="match status" value="2"/>
</dbReference>
<protein>
    <submittedName>
        <fullName evidence="8">Redoxin domain-containing protein</fullName>
    </submittedName>
</protein>
<dbReference type="InterPro" id="IPR036249">
    <property type="entry name" value="Thioredoxin-like_sf"/>
</dbReference>
<keyword evidence="4" id="KW-0676">Redox-active center</keyword>
<dbReference type="PROSITE" id="PS51352">
    <property type="entry name" value="THIOREDOXIN_2"/>
    <property type="match status" value="2"/>
</dbReference>
<evidence type="ECO:0000256" key="5">
    <source>
        <dbReference type="SAM" id="Coils"/>
    </source>
</evidence>
<organism evidence="8 9">
    <name type="scientific">Sphingobacterium tabacisoli</name>
    <dbReference type="NCBI Taxonomy" id="2044855"/>
    <lineage>
        <taxon>Bacteria</taxon>
        <taxon>Pseudomonadati</taxon>
        <taxon>Bacteroidota</taxon>
        <taxon>Sphingobacteriia</taxon>
        <taxon>Sphingobacteriales</taxon>
        <taxon>Sphingobacteriaceae</taxon>
        <taxon>Sphingobacterium</taxon>
    </lineage>
</organism>
<dbReference type="InterPro" id="IPR017937">
    <property type="entry name" value="Thioredoxin_CS"/>
</dbReference>
<comment type="subcellular location">
    <subcellularLocation>
        <location evidence="1">Cell envelope</location>
    </subcellularLocation>
</comment>
<keyword evidence="6" id="KW-0732">Signal</keyword>
<sequence>MKKQLITLSLAVFTLAGQVFAQQPNTLISGKLGGLAKDEWIYLSGLTNRQKDSVQQTDKGFKFELNIPEGEGDFYILQVGKRDASGQMNGAFLYLEKGKLTINSKTAEIKEAKFAGGKLADYYNQFQNRPKATGLDALYKQYEEAQASKKTDKLTELRAAIDAKNAEQKELDQVFVLKHKKSPGIAYPMFFSLRDRNNLASVDELLQQVSPQAKNNIPVKNIEHSIKTEKLTGIGRTALPFAQADTLGKLISLSDFKGKYVLIDFWASWCVPCRVENPHVVAAYQQYKNKNFTVLGISFDNPGQHNRWMEAIHTDNLRWTHVSDLKGWKNEVGVLYDIKSIPSNLLIDPNGTIIAKNLRGDKLQEKLEELLGTSQLDRNTFVLTGKVANTGQATAFHIQYEGADGKTVKDSVRIFNGVFSYIGKIASPVEARAYYIKDKEGAPQSFDSYLSFYVEPGIISLTGDTGQPKAFNITGSKVQDENVLFNSLTSEELNLLKPISEEYNKKSMAYGKLKKEGANEAVLNAKLEECEQLRADMAPYYKAMQEKNLAYMRKHPNSIITANRLRGYFSSLSLEELQDFYGKMNDENRNSAAGQELKNEIKNLQGGSPGGIAADFSGPDINGKLLRLSDYRGQYVLIDFWASWCVPCRKGNPHLLQLYSKYKKKGFEIIGVSDDDSNHAAWRKAVEQDKIGVWKHVLRGLKKMENGRYDKSEDKSEAYGIHTLPSKILVGPDGVIIGRYASGAGTDADLDAKLKEVFKF</sequence>
<dbReference type="InterPro" id="IPR050553">
    <property type="entry name" value="Thioredoxin_ResA/DsbE_sf"/>
</dbReference>
<dbReference type="Pfam" id="PF14289">
    <property type="entry name" value="DUF4369"/>
    <property type="match status" value="2"/>
</dbReference>
<proteinExistence type="predicted"/>
<evidence type="ECO:0000313" key="9">
    <source>
        <dbReference type="Proteomes" id="UP001597440"/>
    </source>
</evidence>
<evidence type="ECO:0000256" key="4">
    <source>
        <dbReference type="ARBA" id="ARBA00023284"/>
    </source>
</evidence>
<keyword evidence="3" id="KW-1015">Disulfide bond</keyword>
<comment type="caution">
    <text evidence="8">The sequence shown here is derived from an EMBL/GenBank/DDBJ whole genome shotgun (WGS) entry which is preliminary data.</text>
</comment>
<feature type="signal peptide" evidence="6">
    <location>
        <begin position="1"/>
        <end position="21"/>
    </location>
</feature>
<dbReference type="PANTHER" id="PTHR42852:SF6">
    <property type="entry name" value="THIOL:DISULFIDE INTERCHANGE PROTEIN DSBE"/>
    <property type="match status" value="1"/>
</dbReference>
<keyword evidence="2" id="KW-0201">Cytochrome c-type biogenesis</keyword>
<evidence type="ECO:0000256" key="6">
    <source>
        <dbReference type="SAM" id="SignalP"/>
    </source>
</evidence>
<dbReference type="RefSeq" id="WP_210355106.1">
    <property type="nucleotide sequence ID" value="NZ_JAEQMU010000004.1"/>
</dbReference>
<evidence type="ECO:0000256" key="2">
    <source>
        <dbReference type="ARBA" id="ARBA00022748"/>
    </source>
</evidence>
<gene>
    <name evidence="8" type="ORF">ACFSQW_04020</name>
</gene>
<feature type="coiled-coil region" evidence="5">
    <location>
        <begin position="147"/>
        <end position="174"/>
    </location>
</feature>
<evidence type="ECO:0000256" key="3">
    <source>
        <dbReference type="ARBA" id="ARBA00023157"/>
    </source>
</evidence>
<name>A0ABW5KZQ9_9SPHI</name>
<dbReference type="EMBL" id="JBHULD010000004">
    <property type="protein sequence ID" value="MFD2553543.1"/>
    <property type="molecule type" value="Genomic_DNA"/>
</dbReference>
<dbReference type="InterPro" id="IPR025380">
    <property type="entry name" value="DUF4369"/>
</dbReference>
<dbReference type="Pfam" id="PF00578">
    <property type="entry name" value="AhpC-TSA"/>
    <property type="match status" value="2"/>
</dbReference>
<feature type="domain" description="Thioredoxin" evidence="7">
    <location>
        <begin position="232"/>
        <end position="376"/>
    </location>
</feature>
<evidence type="ECO:0000256" key="1">
    <source>
        <dbReference type="ARBA" id="ARBA00004196"/>
    </source>
</evidence>
<keyword evidence="5" id="KW-0175">Coiled coil</keyword>
<feature type="domain" description="Thioredoxin" evidence="7">
    <location>
        <begin position="607"/>
        <end position="759"/>
    </location>
</feature>
<evidence type="ECO:0000259" key="7">
    <source>
        <dbReference type="PROSITE" id="PS51352"/>
    </source>
</evidence>
<accession>A0ABW5KZQ9</accession>
<dbReference type="SUPFAM" id="SSF52833">
    <property type="entry name" value="Thioredoxin-like"/>
    <property type="match status" value="2"/>
</dbReference>
<dbReference type="PROSITE" id="PS00194">
    <property type="entry name" value="THIOREDOXIN_1"/>
    <property type="match status" value="2"/>
</dbReference>
<reference evidence="9" key="1">
    <citation type="journal article" date="2019" name="Int. J. Syst. Evol. Microbiol.">
        <title>The Global Catalogue of Microorganisms (GCM) 10K type strain sequencing project: providing services to taxonomists for standard genome sequencing and annotation.</title>
        <authorList>
            <consortium name="The Broad Institute Genomics Platform"/>
            <consortium name="The Broad Institute Genome Sequencing Center for Infectious Disease"/>
            <person name="Wu L."/>
            <person name="Ma J."/>
        </authorList>
    </citation>
    <scope>NUCLEOTIDE SEQUENCE [LARGE SCALE GENOMIC DNA]</scope>
    <source>
        <strain evidence="9">KCTC 52298</strain>
    </source>
</reference>
<dbReference type="Proteomes" id="UP001597440">
    <property type="component" value="Unassembled WGS sequence"/>
</dbReference>
<dbReference type="InterPro" id="IPR013766">
    <property type="entry name" value="Thioredoxin_domain"/>
</dbReference>
<evidence type="ECO:0000313" key="8">
    <source>
        <dbReference type="EMBL" id="MFD2553543.1"/>
    </source>
</evidence>
<dbReference type="InterPro" id="IPR000866">
    <property type="entry name" value="AhpC/TSA"/>
</dbReference>
<dbReference type="PANTHER" id="PTHR42852">
    <property type="entry name" value="THIOL:DISULFIDE INTERCHANGE PROTEIN DSBE"/>
    <property type="match status" value="1"/>
</dbReference>
<feature type="chain" id="PRO_5045851727" evidence="6">
    <location>
        <begin position="22"/>
        <end position="760"/>
    </location>
</feature>